<evidence type="ECO:0000313" key="2">
    <source>
        <dbReference type="Proteomes" id="UP000225947"/>
    </source>
</evidence>
<protein>
    <submittedName>
        <fullName evidence="1">Putative membrane protein</fullName>
    </submittedName>
</protein>
<evidence type="ECO:0000313" key="1">
    <source>
        <dbReference type="EMBL" id="AND75410.1"/>
    </source>
</evidence>
<organism evidence="1 2">
    <name type="scientific">Acinetobacter phage vB_AbaM_ME3</name>
    <dbReference type="NCBI Taxonomy" id="1837876"/>
    <lineage>
        <taxon>Viruses</taxon>
        <taxon>Duplodnaviria</taxon>
        <taxon>Heunggongvirae</taxon>
        <taxon>Uroviricota</taxon>
        <taxon>Caudoviricetes</taxon>
        <taxon>Metrivirus</taxon>
        <taxon>Metrivirus ME3</taxon>
    </lineage>
</organism>
<sequence>MIIQFTEQPYLTFGGKVSINKPYTVVNKVISFTAVYVGFKGDDGNHVGVTLIDSSGNQHPFIEILEDDAN</sequence>
<gene>
    <name evidence="1" type="ORF">ME3_249</name>
</gene>
<dbReference type="EMBL" id="KU935715">
    <property type="protein sequence ID" value="AND75410.1"/>
    <property type="molecule type" value="Genomic_DNA"/>
</dbReference>
<proteinExistence type="predicted"/>
<keyword evidence="2" id="KW-1185">Reference proteome</keyword>
<reference evidence="2" key="1">
    <citation type="submission" date="2016-03" db="EMBL/GenBank/DDBJ databases">
        <title>Characterization of Acinetobacter baumannii phage vB_AbaM_ME3.</title>
        <authorList>
            <person name="Buttimer C.T.H."/>
            <person name="Elbreki M."/>
            <person name="Coffey A."/>
        </authorList>
    </citation>
    <scope>NUCLEOTIDE SEQUENCE [LARGE SCALE GENOMIC DNA]</scope>
</reference>
<accession>A0A172Q0M0</accession>
<name>A0A172Q0M0_9CAUD</name>
<dbReference type="Proteomes" id="UP000225947">
    <property type="component" value="Segment"/>
</dbReference>